<keyword evidence="2" id="KW-0812">Transmembrane</keyword>
<keyword evidence="2" id="KW-1133">Transmembrane helix</keyword>
<dbReference type="AlphaFoldDB" id="V2UV23"/>
<sequence length="94" mass="10425">MENSQGKSTSKVWRGVVIAVILGITFLGFLYYSVASDSNDINRYSQQWRSTGDESSASAQHDMSNMKDMDMSKMSEHDMANMQHDAPASSAKQP</sequence>
<dbReference type="HOGENOM" id="CLU_2379706_0_0_6"/>
<proteinExistence type="predicted"/>
<evidence type="ECO:0000313" key="3">
    <source>
        <dbReference type="EMBL" id="ESK52500.1"/>
    </source>
</evidence>
<dbReference type="EMBL" id="AYEU01000003">
    <property type="protein sequence ID" value="ESK52500.1"/>
    <property type="molecule type" value="Genomic_DNA"/>
</dbReference>
<feature type="compositionally biased region" description="Basic and acidic residues" evidence="1">
    <location>
        <begin position="64"/>
        <end position="79"/>
    </location>
</feature>
<accession>V2UV23</accession>
<comment type="caution">
    <text evidence="3">The sequence shown here is derived from an EMBL/GenBank/DDBJ whole genome shotgun (WGS) entry which is preliminary data.</text>
</comment>
<reference evidence="3 4" key="1">
    <citation type="submission" date="2013-10" db="EMBL/GenBank/DDBJ databases">
        <title>The Genome Sequence of Acinetobacter brisouii CIP 110357.</title>
        <authorList>
            <consortium name="The Broad Institute Genomics Platform"/>
            <consortium name="The Broad Institute Genome Sequencing Center for Infectious Disease"/>
            <person name="Cerqueira G."/>
            <person name="Feldgarden M."/>
            <person name="Courvalin P."/>
            <person name="Grillot-Courvalin C."/>
            <person name="Clermont D."/>
            <person name="Rocha E."/>
            <person name="Yoon E.-J."/>
            <person name="Nemec A."/>
            <person name="Young S.K."/>
            <person name="Zeng Q."/>
            <person name="Gargeya S."/>
            <person name="Fitzgerald M."/>
            <person name="Abouelleil A."/>
            <person name="Alvarado L."/>
            <person name="Berlin A.M."/>
            <person name="Chapman S.B."/>
            <person name="Gainer-Dewar J."/>
            <person name="Goldberg J."/>
            <person name="Gnerre S."/>
            <person name="Griggs A."/>
            <person name="Gujja S."/>
            <person name="Hansen M."/>
            <person name="Howarth C."/>
            <person name="Imamovic A."/>
            <person name="Ireland A."/>
            <person name="Larimer J."/>
            <person name="McCowan C."/>
            <person name="Murphy C."/>
            <person name="Pearson M."/>
            <person name="Poon T.W."/>
            <person name="Priest M."/>
            <person name="Roberts A."/>
            <person name="Saif S."/>
            <person name="Shea T."/>
            <person name="Sykes S."/>
            <person name="Wortman J."/>
            <person name="Nusbaum C."/>
            <person name="Birren B."/>
        </authorList>
    </citation>
    <scope>NUCLEOTIDE SEQUENCE [LARGE SCALE GENOMIC DNA]</scope>
    <source>
        <strain evidence="3 4">CIP 110357</strain>
    </source>
</reference>
<gene>
    <name evidence="3" type="ORF">P255_00652</name>
</gene>
<dbReference type="STRING" id="396323.VH98_09405"/>
<evidence type="ECO:0000313" key="4">
    <source>
        <dbReference type="Proteomes" id="UP000018418"/>
    </source>
</evidence>
<evidence type="ECO:0000256" key="2">
    <source>
        <dbReference type="SAM" id="Phobius"/>
    </source>
</evidence>
<protein>
    <submittedName>
        <fullName evidence="3">Uncharacterized protein</fullName>
    </submittedName>
</protein>
<dbReference type="RefSeq" id="WP_004903547.1">
    <property type="nucleotide sequence ID" value="NZ_BBTI01000001.1"/>
</dbReference>
<dbReference type="PATRIC" id="fig|1341683.3.peg.648"/>
<evidence type="ECO:0000256" key="1">
    <source>
        <dbReference type="SAM" id="MobiDB-lite"/>
    </source>
</evidence>
<keyword evidence="4" id="KW-1185">Reference proteome</keyword>
<feature type="transmembrane region" description="Helical" evidence="2">
    <location>
        <begin position="12"/>
        <end position="34"/>
    </location>
</feature>
<name>V2UV23_9GAMM</name>
<feature type="region of interest" description="Disordered" evidence="1">
    <location>
        <begin position="47"/>
        <end position="94"/>
    </location>
</feature>
<dbReference type="OrthoDB" id="6711517at2"/>
<feature type="compositionally biased region" description="Polar residues" evidence="1">
    <location>
        <begin position="47"/>
        <end position="59"/>
    </location>
</feature>
<organism evidence="3 4">
    <name type="scientific">Acinetobacter brisouii CIP 110357</name>
    <dbReference type="NCBI Taxonomy" id="1341683"/>
    <lineage>
        <taxon>Bacteria</taxon>
        <taxon>Pseudomonadati</taxon>
        <taxon>Pseudomonadota</taxon>
        <taxon>Gammaproteobacteria</taxon>
        <taxon>Moraxellales</taxon>
        <taxon>Moraxellaceae</taxon>
        <taxon>Acinetobacter</taxon>
    </lineage>
</organism>
<keyword evidence="2" id="KW-0472">Membrane</keyword>
<dbReference type="Proteomes" id="UP000018418">
    <property type="component" value="Unassembled WGS sequence"/>
</dbReference>